<keyword evidence="1" id="KW-0676">Redox-active center</keyword>
<keyword evidence="4" id="KW-1185">Reference proteome</keyword>
<gene>
    <name evidence="3" type="ORF">PFX98_15875</name>
</gene>
<dbReference type="InterPro" id="IPR036249">
    <property type="entry name" value="Thioredoxin-like_sf"/>
</dbReference>
<dbReference type="InterPro" id="IPR050553">
    <property type="entry name" value="Thioredoxin_ResA/DsbE_sf"/>
</dbReference>
<protein>
    <submittedName>
        <fullName evidence="3">TlpA disulfide reductase family protein</fullName>
    </submittedName>
</protein>
<dbReference type="GO" id="GO:0016209">
    <property type="term" value="F:antioxidant activity"/>
    <property type="evidence" value="ECO:0007669"/>
    <property type="project" value="InterPro"/>
</dbReference>
<dbReference type="PROSITE" id="PS00194">
    <property type="entry name" value="THIOREDOXIN_1"/>
    <property type="match status" value="1"/>
</dbReference>
<dbReference type="Proteomes" id="UP001177769">
    <property type="component" value="Chromosome"/>
</dbReference>
<dbReference type="InterPro" id="IPR000866">
    <property type="entry name" value="AhpC/TSA"/>
</dbReference>
<dbReference type="PROSITE" id="PS51352">
    <property type="entry name" value="THIOREDOXIN_2"/>
    <property type="match status" value="1"/>
</dbReference>
<dbReference type="CDD" id="cd02966">
    <property type="entry name" value="TlpA_like_family"/>
    <property type="match status" value="1"/>
</dbReference>
<proteinExistence type="predicted"/>
<dbReference type="KEGG" id="pais:PFX98_15875"/>
<dbReference type="Pfam" id="PF00578">
    <property type="entry name" value="AhpC-TSA"/>
    <property type="match status" value="1"/>
</dbReference>
<dbReference type="InterPro" id="IPR017937">
    <property type="entry name" value="Thioredoxin_CS"/>
</dbReference>
<dbReference type="InterPro" id="IPR013766">
    <property type="entry name" value="Thioredoxin_domain"/>
</dbReference>
<dbReference type="AlphaFoldDB" id="A0AA95SMP6"/>
<name>A0AA95SMP6_9BURK</name>
<dbReference type="PANTHER" id="PTHR42852:SF17">
    <property type="entry name" value="THIOREDOXIN-LIKE PROTEIN HI_1115"/>
    <property type="match status" value="1"/>
</dbReference>
<dbReference type="PANTHER" id="PTHR42852">
    <property type="entry name" value="THIOL:DISULFIDE INTERCHANGE PROTEIN DSBE"/>
    <property type="match status" value="1"/>
</dbReference>
<dbReference type="Gene3D" id="3.40.30.10">
    <property type="entry name" value="Glutaredoxin"/>
    <property type="match status" value="1"/>
</dbReference>
<dbReference type="EMBL" id="CP116346">
    <property type="protein sequence ID" value="WIT10385.1"/>
    <property type="molecule type" value="Genomic_DNA"/>
</dbReference>
<sequence length="154" mass="16955">MARSQPAGALLRPWPKSQATPGLALPGFEGPGWSLAEAKGRPVLLNFWASWCEPCRAEMPSLELLAQRHEREGLLVLAVNQRETDAAIRRYLQLMPISLPVLRDLDGSTSRAWGARVLPTTVALGRDGKALFTVMGELDWTGPQARQWIAPLFS</sequence>
<evidence type="ECO:0000256" key="1">
    <source>
        <dbReference type="ARBA" id="ARBA00023284"/>
    </source>
</evidence>
<evidence type="ECO:0000259" key="2">
    <source>
        <dbReference type="PROSITE" id="PS51352"/>
    </source>
</evidence>
<dbReference type="GO" id="GO:0015036">
    <property type="term" value="F:disulfide oxidoreductase activity"/>
    <property type="evidence" value="ECO:0007669"/>
    <property type="project" value="UniProtKB-ARBA"/>
</dbReference>
<dbReference type="SUPFAM" id="SSF52833">
    <property type="entry name" value="Thioredoxin-like"/>
    <property type="match status" value="1"/>
</dbReference>
<feature type="domain" description="Thioredoxin" evidence="2">
    <location>
        <begin position="14"/>
        <end position="154"/>
    </location>
</feature>
<organism evidence="3 4">
    <name type="scientific">Paucibacter sediminis</name>
    <dbReference type="NCBI Taxonomy" id="3019553"/>
    <lineage>
        <taxon>Bacteria</taxon>
        <taxon>Pseudomonadati</taxon>
        <taxon>Pseudomonadota</taxon>
        <taxon>Betaproteobacteria</taxon>
        <taxon>Burkholderiales</taxon>
        <taxon>Sphaerotilaceae</taxon>
        <taxon>Roseateles</taxon>
    </lineage>
</organism>
<evidence type="ECO:0000313" key="4">
    <source>
        <dbReference type="Proteomes" id="UP001177769"/>
    </source>
</evidence>
<accession>A0AA95SMP6</accession>
<dbReference type="RefSeq" id="WP_285231453.1">
    <property type="nucleotide sequence ID" value="NZ_CP116346.1"/>
</dbReference>
<reference evidence="3" key="1">
    <citation type="submission" date="2023-01" db="EMBL/GenBank/DDBJ databases">
        <title>Whole genome sequence of Paucibacter sp. S2-9 isolated from pond sediment.</title>
        <authorList>
            <person name="Jung J.Y."/>
        </authorList>
    </citation>
    <scope>NUCLEOTIDE SEQUENCE</scope>
    <source>
        <strain evidence="3">S2-9</strain>
    </source>
</reference>
<evidence type="ECO:0000313" key="3">
    <source>
        <dbReference type="EMBL" id="WIT10385.1"/>
    </source>
</evidence>